<gene>
    <name evidence="1" type="ORF">AL399_08495</name>
</gene>
<dbReference type="EMBL" id="LIIK01000054">
    <property type="protein sequence ID" value="KQM08219.1"/>
    <property type="molecule type" value="Genomic_DNA"/>
</dbReference>
<evidence type="ECO:0000313" key="2">
    <source>
        <dbReference type="Proteomes" id="UP000054172"/>
    </source>
</evidence>
<evidence type="ECO:0000313" key="1">
    <source>
        <dbReference type="EMBL" id="KQM08219.1"/>
    </source>
</evidence>
<accession>A0A0Q4B5E4</accession>
<reference evidence="1" key="1">
    <citation type="submission" date="2015-08" db="EMBL/GenBank/DDBJ databases">
        <title>Candidatus Bacteriodes Periocalifornicus.</title>
        <authorList>
            <person name="McLean J.S."/>
            <person name="Kelley S."/>
        </authorList>
    </citation>
    <scope>NUCLEOTIDE SEQUENCE [LARGE SCALE GENOMIC DNA]</scope>
    <source>
        <strain evidence="1">12B</strain>
    </source>
</reference>
<dbReference type="Proteomes" id="UP000054172">
    <property type="component" value="Unassembled WGS sequence"/>
</dbReference>
<dbReference type="AlphaFoldDB" id="A0A0Q4B5E4"/>
<proteinExistence type="predicted"/>
<name>A0A0Q4B5E4_9BACT</name>
<protein>
    <submittedName>
        <fullName evidence="1">Uncharacterized protein</fullName>
    </submittedName>
</protein>
<sequence length="869" mass="98632">MRREEVEAHIRMLREKAKGRLEDTLNRGDAAPDAAAVARSRAELEEAYQLAQSHGLELECYVLRYDLLELRVRMGGIEPREAIEGFFQLAQDLDARGVGVLGKLHFASLWWCHILTVGGGRDLAPSEAREDARYLQLALAVAERDSRLKTERIVAAGVLALHKSRWESYEYRPELLTTLAWVVDAVLGEEERNEELAQIAYRCAREYAAVELAQIGPFFQQEQPDDAPWATDPRAVERLSKSASILQKAATIARSRRDAATYIKLQLYAGECLESIPEMRARARSIFQACRDAVAKSAQLEIYTFGLKAGWLMQKLEYVKDRRQGTGGITSLPTDYARCIVILEETLKLFDPQTDDVTPEVAESYPLYVEARAKLHTELAALYQREEVASTDEALENGRRGYLLFGLLCAVNLTEYLGHCLEAAGEYCNLLAREGNYLERYQIAQRCLRLVAQALHDVGTLPDSTLKGTRSLRGGIALLYHKHPVRDADSYKLHMLIERLVEEVDNVFNPTGDRMLTLEWVEEDIQYALQIAKDGNAGKVCCLLPDLIRRANQLPESFSTHDSEECKRILSAWECLRELLVLCQRPQEAIAVCERQTEFLTALYNAHPEEHGALYAPIMAILLLNLVELHIWLKQWASVHRRAKLAKRKIQQVLKDAGQQNEGRRQGYSLMLRYHKVMAIACRIRGLRISTFHHIWAELPYCKKCYEMTNGAFLPVLAENYVQIHHFLERVHPLWKPSRRRWLAFYSDAIPMVETYSQGEGNGKYVEDLTAMRRRWALLLFNCKDYGAAGPALADSLTRLGSVGALQPDQYTTALKMASALVVCAAKGRPDFARQALQVLTALQTVYPKPRQVIRYLRKAQRLLANPKP</sequence>
<comment type="caution">
    <text evidence="1">The sequence shown here is derived from an EMBL/GenBank/DDBJ whole genome shotgun (WGS) entry which is preliminary data.</text>
</comment>
<keyword evidence="2" id="KW-1185">Reference proteome</keyword>
<dbReference type="PATRIC" id="fig|1702214.3.peg.1850"/>
<organism evidence="1 2">
    <name type="scientific">Candidatus [Bacteroides] periocalifornicus</name>
    <dbReference type="NCBI Taxonomy" id="1702214"/>
    <lineage>
        <taxon>Bacteria</taxon>
        <taxon>Pseudomonadati</taxon>
        <taxon>Bacteroidota</taxon>
    </lineage>
</organism>